<reference evidence="1 2" key="1">
    <citation type="journal article" date="2016" name="Proc. Natl. Acad. Sci. U.S.A.">
        <title>Lipid metabolic changes in an early divergent fungus govern the establishment of a mutualistic symbiosis with endobacteria.</title>
        <authorList>
            <person name="Lastovetsky O.A."/>
            <person name="Gaspar M.L."/>
            <person name="Mondo S.J."/>
            <person name="LaButti K.M."/>
            <person name="Sandor L."/>
            <person name="Grigoriev I.V."/>
            <person name="Henry S.A."/>
            <person name="Pawlowska T.E."/>
        </authorList>
    </citation>
    <scope>NUCLEOTIDE SEQUENCE [LARGE SCALE GENOMIC DNA]</scope>
    <source>
        <strain evidence="1 2">ATCC 52813</strain>
    </source>
</reference>
<accession>A0A2G4T5B2</accession>
<dbReference type="PANTHER" id="PTHR28309">
    <property type="entry name" value="REQUIRED FOR EXCISION 1-B DOMAIN-CONTAINING PROTEIN"/>
    <property type="match status" value="1"/>
</dbReference>
<organism evidence="1 2">
    <name type="scientific">Rhizopus microsporus ATCC 52813</name>
    <dbReference type="NCBI Taxonomy" id="1340429"/>
    <lineage>
        <taxon>Eukaryota</taxon>
        <taxon>Fungi</taxon>
        <taxon>Fungi incertae sedis</taxon>
        <taxon>Mucoromycota</taxon>
        <taxon>Mucoromycotina</taxon>
        <taxon>Mucoromycetes</taxon>
        <taxon>Mucorales</taxon>
        <taxon>Mucorineae</taxon>
        <taxon>Rhizopodaceae</taxon>
        <taxon>Rhizopus</taxon>
    </lineage>
</organism>
<name>A0A2G4T5B2_RHIZD</name>
<dbReference type="Proteomes" id="UP000242254">
    <property type="component" value="Unassembled WGS sequence"/>
</dbReference>
<evidence type="ECO:0000313" key="2">
    <source>
        <dbReference type="Proteomes" id="UP000242254"/>
    </source>
</evidence>
<dbReference type="RefSeq" id="XP_023469922.1">
    <property type="nucleotide sequence ID" value="XM_023615442.1"/>
</dbReference>
<dbReference type="InterPro" id="IPR039491">
    <property type="entry name" value="REX1-B"/>
</dbReference>
<dbReference type="PANTHER" id="PTHR28309:SF1">
    <property type="entry name" value="REQUIRED FOR EXCISION 1-B DOMAIN-CONTAINING PROTEIN"/>
    <property type="match status" value="1"/>
</dbReference>
<protein>
    <submittedName>
        <fullName evidence="1">Uncharacterized protein</fullName>
    </submittedName>
</protein>
<dbReference type="GeneID" id="35446430"/>
<dbReference type="AlphaFoldDB" id="A0A2G4T5B2"/>
<proteinExistence type="predicted"/>
<dbReference type="EMBL" id="KZ303843">
    <property type="protein sequence ID" value="PHZ16214.1"/>
    <property type="molecule type" value="Genomic_DNA"/>
</dbReference>
<gene>
    <name evidence="1" type="ORF">RHIMIDRAFT_58891</name>
</gene>
<keyword evidence="2" id="KW-1185">Reference proteome</keyword>
<dbReference type="Pfam" id="PF14966">
    <property type="entry name" value="DNA_repr_REX1B"/>
    <property type="match status" value="1"/>
</dbReference>
<evidence type="ECO:0000313" key="1">
    <source>
        <dbReference type="EMBL" id="PHZ16214.1"/>
    </source>
</evidence>
<sequence>MNFTKNLTCNTFFFFVKLKGLYTHLFLFSAFKDYLNGKCPAEQYHSICRLVTEGFQDVSLEIQTVEKDMSNKVIARMIRDLQETEKQKLHETVQIQILTIQAKETDKDYDETINEHKQRLSQILEKIQEITDELREEMAGVASLVC</sequence>